<dbReference type="Pfam" id="PF06725">
    <property type="entry name" value="3D"/>
    <property type="match status" value="1"/>
</dbReference>
<dbReference type="SMART" id="SM01208">
    <property type="entry name" value="G5"/>
    <property type="match status" value="1"/>
</dbReference>
<dbReference type="EMBL" id="JABTTE010000023">
    <property type="protein sequence ID" value="NSL52876.1"/>
    <property type="molecule type" value="Genomic_DNA"/>
</dbReference>
<organism evidence="3 4">
    <name type="scientific">Calidifontibacillus erzurumensis</name>
    <dbReference type="NCBI Taxonomy" id="2741433"/>
    <lineage>
        <taxon>Bacteria</taxon>
        <taxon>Bacillati</taxon>
        <taxon>Bacillota</taxon>
        <taxon>Bacilli</taxon>
        <taxon>Bacillales</taxon>
        <taxon>Bacillaceae</taxon>
        <taxon>Calidifontibacillus/Schinkia group</taxon>
        <taxon>Calidifontibacillus</taxon>
    </lineage>
</organism>
<dbReference type="GO" id="GO:0009254">
    <property type="term" value="P:peptidoglycan turnover"/>
    <property type="evidence" value="ECO:0007669"/>
    <property type="project" value="InterPro"/>
</dbReference>
<proteinExistence type="predicted"/>
<evidence type="ECO:0000259" key="2">
    <source>
        <dbReference type="PROSITE" id="PS51109"/>
    </source>
</evidence>
<gene>
    <name evidence="3" type="ORF">HR057_14060</name>
</gene>
<dbReference type="InterPro" id="IPR051933">
    <property type="entry name" value="Resuscitation_pf_RpfB"/>
</dbReference>
<evidence type="ECO:0000313" key="3">
    <source>
        <dbReference type="EMBL" id="NSL52876.1"/>
    </source>
</evidence>
<dbReference type="GO" id="GO:0019867">
    <property type="term" value="C:outer membrane"/>
    <property type="evidence" value="ECO:0007669"/>
    <property type="project" value="InterPro"/>
</dbReference>
<reference evidence="3" key="1">
    <citation type="submission" date="2020-06" db="EMBL/GenBank/DDBJ databases">
        <title>A novel thermopfilic bacterium from Erzurum, Turkey.</title>
        <authorList>
            <person name="Adiguzel A."/>
            <person name="Ay H."/>
            <person name="Baltaci M.O."/>
        </authorList>
    </citation>
    <scope>NUCLEOTIDE SEQUENCE</scope>
    <source>
        <strain evidence="3">P2</strain>
    </source>
</reference>
<evidence type="ECO:0000256" key="1">
    <source>
        <dbReference type="ARBA" id="ARBA00022729"/>
    </source>
</evidence>
<keyword evidence="1" id="KW-0732">Signal</keyword>
<dbReference type="PANTHER" id="PTHR39160:SF4">
    <property type="entry name" value="RESUSCITATION-PROMOTING FACTOR RPFB"/>
    <property type="match status" value="1"/>
</dbReference>
<dbReference type="Pfam" id="PF03990">
    <property type="entry name" value="DUF348"/>
    <property type="match status" value="3"/>
</dbReference>
<dbReference type="PROSITE" id="PS51109">
    <property type="entry name" value="G5"/>
    <property type="match status" value="1"/>
</dbReference>
<dbReference type="CDD" id="cd22786">
    <property type="entry name" value="DPBB_YuiC-like"/>
    <property type="match status" value="1"/>
</dbReference>
<dbReference type="InterPro" id="IPR036908">
    <property type="entry name" value="RlpA-like_sf"/>
</dbReference>
<dbReference type="AlphaFoldDB" id="A0A8J8GJG1"/>
<dbReference type="Gene3D" id="2.20.230.10">
    <property type="entry name" value="Resuscitation-promoting factor rpfb"/>
    <property type="match status" value="1"/>
</dbReference>
<protein>
    <submittedName>
        <fullName evidence="3">DUF348 domain-containing protein</fullName>
    </submittedName>
</protein>
<dbReference type="Proteomes" id="UP000625804">
    <property type="component" value="Unassembled WGS sequence"/>
</dbReference>
<keyword evidence="4" id="KW-1185">Reference proteome</keyword>
<dbReference type="SUPFAM" id="SSF50685">
    <property type="entry name" value="Barwin-like endoglucanases"/>
    <property type="match status" value="1"/>
</dbReference>
<dbReference type="InterPro" id="IPR011098">
    <property type="entry name" value="G5_dom"/>
</dbReference>
<dbReference type="PANTHER" id="PTHR39160">
    <property type="entry name" value="CELL WALL-BINDING PROTEIN YOCH"/>
    <property type="match status" value="1"/>
</dbReference>
<dbReference type="GO" id="GO:0004553">
    <property type="term" value="F:hydrolase activity, hydrolyzing O-glycosyl compounds"/>
    <property type="evidence" value="ECO:0007669"/>
    <property type="project" value="InterPro"/>
</dbReference>
<accession>A0A8J8GJG1</accession>
<evidence type="ECO:0000313" key="4">
    <source>
        <dbReference type="Proteomes" id="UP000625804"/>
    </source>
</evidence>
<dbReference type="Gene3D" id="2.40.40.10">
    <property type="entry name" value="RlpA-like domain"/>
    <property type="match status" value="1"/>
</dbReference>
<sequence length="386" mass="43100">MISKKKIIVAISSILAILLITVLAYEGTKQHVTAVLDGKEVKVRTHADTVEELLADLDIEVIKQDKVQPSLDTPIEKDMKVVWEPAKPIQITVWGEQKTVWSAAKTVGEFIEEQNIALTDRDRIRPSRDTKLDQKTEIVIEKAFPITIKDGNEKKQIWTTSTTVVDLLKQQDIKLNELDRVEPEATTQVTENMVIKIIRVEKVTDVVEEPIDYAVVTRKDSSLPQGVEKVIKKGEKGLEKKTYEVILENGKEVSRKLIQKEKIKDSIDRIVALGTKPIKQQTSRGYNGPVKKEFYVQATAYTAYCNGCSGKTSTGINLRANPDAKVIAVDPNVIPLGSKVWVEGYGYAIAADTGSSIKGNKIDLFYPDKKTVDKFGKKTVLIKILE</sequence>
<name>A0A8J8GJG1_9BACI</name>
<comment type="caution">
    <text evidence="3">The sequence shown here is derived from an EMBL/GenBank/DDBJ whole genome shotgun (WGS) entry which is preliminary data.</text>
</comment>
<dbReference type="InterPro" id="IPR010611">
    <property type="entry name" value="3D_dom"/>
</dbReference>
<feature type="domain" description="G5" evidence="2">
    <location>
        <begin position="197"/>
        <end position="277"/>
    </location>
</feature>
<dbReference type="InterPro" id="IPR007137">
    <property type="entry name" value="DUF348"/>
</dbReference>
<dbReference type="Pfam" id="PF07501">
    <property type="entry name" value="G5"/>
    <property type="match status" value="1"/>
</dbReference>